<dbReference type="Pfam" id="PF01979">
    <property type="entry name" value="Amidohydro_1"/>
    <property type="match status" value="1"/>
</dbReference>
<feature type="binding site" evidence="8">
    <location>
        <position position="194"/>
    </location>
    <ligand>
        <name>Zn(2+)</name>
        <dbReference type="ChEBI" id="CHEBI:29105"/>
    </ligand>
</feature>
<dbReference type="InterPro" id="IPR032466">
    <property type="entry name" value="Metal_Hydrolase"/>
</dbReference>
<dbReference type="NCBIfam" id="TIGR00221">
    <property type="entry name" value="nagA"/>
    <property type="match status" value="1"/>
</dbReference>
<dbReference type="SUPFAM" id="SSF51338">
    <property type="entry name" value="Composite domain of metallo-dependent hydrolases"/>
    <property type="match status" value="1"/>
</dbReference>
<dbReference type="OrthoDB" id="9776488at2"/>
<keyword evidence="4 5" id="KW-0119">Carbohydrate metabolism</keyword>
<dbReference type="RefSeq" id="WP_052749442.1">
    <property type="nucleotide sequence ID" value="NZ_LAVS01000096.1"/>
</dbReference>
<evidence type="ECO:0000256" key="2">
    <source>
        <dbReference type="ARBA" id="ARBA00022723"/>
    </source>
</evidence>
<evidence type="ECO:0000256" key="7">
    <source>
        <dbReference type="PIRSR" id="PIRSR038994-2"/>
    </source>
</evidence>
<dbReference type="PANTHER" id="PTHR11113:SF14">
    <property type="entry name" value="N-ACETYLGLUCOSAMINE-6-PHOSPHATE DEACETYLASE"/>
    <property type="match status" value="1"/>
</dbReference>
<feature type="binding site" evidence="8">
    <location>
        <position position="130"/>
    </location>
    <ligand>
        <name>Zn(2+)</name>
        <dbReference type="ChEBI" id="CHEBI:29105"/>
    </ligand>
</feature>
<reference evidence="10 11" key="1">
    <citation type="submission" date="2018-11" db="EMBL/GenBank/DDBJ databases">
        <title>Draft genome analysis of Rheinheimera mesophila isolated from an industrial waste site.</title>
        <authorList>
            <person name="Yu Q."/>
            <person name="Qi Y."/>
            <person name="Zhang H."/>
            <person name="Lu Y."/>
            <person name="Pu J."/>
        </authorList>
    </citation>
    <scope>NUCLEOTIDE SEQUENCE [LARGE SCALE GENOMIC DNA]</scope>
    <source>
        <strain evidence="10 11">IITR13</strain>
    </source>
</reference>
<evidence type="ECO:0000256" key="1">
    <source>
        <dbReference type="ARBA" id="ARBA00010716"/>
    </source>
</evidence>
<dbReference type="CDD" id="cd00854">
    <property type="entry name" value="NagA"/>
    <property type="match status" value="1"/>
</dbReference>
<evidence type="ECO:0000256" key="5">
    <source>
        <dbReference type="PIRNR" id="PIRNR038994"/>
    </source>
</evidence>
<feature type="binding site" evidence="7">
    <location>
        <position position="250"/>
    </location>
    <ligand>
        <name>substrate</name>
    </ligand>
</feature>
<feature type="binding site" evidence="8">
    <location>
        <position position="215"/>
    </location>
    <ligand>
        <name>Zn(2+)</name>
        <dbReference type="ChEBI" id="CHEBI:29105"/>
    </ligand>
</feature>
<evidence type="ECO:0000256" key="4">
    <source>
        <dbReference type="ARBA" id="ARBA00023277"/>
    </source>
</evidence>
<dbReference type="GO" id="GO:0046872">
    <property type="term" value="F:metal ion binding"/>
    <property type="evidence" value="ECO:0007669"/>
    <property type="project" value="UniProtKB-KW"/>
</dbReference>
<dbReference type="AlphaFoldDB" id="A0A3P3QLZ7"/>
<dbReference type="FunFam" id="3.20.20.140:FF:000004">
    <property type="entry name" value="N-acetylglucosamine-6-phosphate deacetylase"/>
    <property type="match status" value="1"/>
</dbReference>
<feature type="domain" description="Amidohydrolase-related" evidence="9">
    <location>
        <begin position="52"/>
        <end position="369"/>
    </location>
</feature>
<evidence type="ECO:0000259" key="9">
    <source>
        <dbReference type="Pfam" id="PF01979"/>
    </source>
</evidence>
<comment type="cofactor">
    <cofactor evidence="8">
        <name>a divalent metal cation</name>
        <dbReference type="ChEBI" id="CHEBI:60240"/>
    </cofactor>
    <text evidence="8">Binds 1 divalent metal cation per subunit.</text>
</comment>
<name>A0A3P3QLZ7_9GAMM</name>
<dbReference type="GO" id="GO:0008448">
    <property type="term" value="F:N-acetylglucosamine-6-phosphate deacetylase activity"/>
    <property type="evidence" value="ECO:0007669"/>
    <property type="project" value="UniProtKB-EC"/>
</dbReference>
<dbReference type="SUPFAM" id="SSF51556">
    <property type="entry name" value="Metallo-dependent hydrolases"/>
    <property type="match status" value="1"/>
</dbReference>
<evidence type="ECO:0000256" key="8">
    <source>
        <dbReference type="PIRSR" id="PIRSR038994-3"/>
    </source>
</evidence>
<feature type="active site" description="Proton donor/acceptor" evidence="6">
    <location>
        <position position="273"/>
    </location>
</feature>
<dbReference type="InterPro" id="IPR003764">
    <property type="entry name" value="GlcNAc_6-P_deAcase"/>
</dbReference>
<dbReference type="PIRSF" id="PIRSF038994">
    <property type="entry name" value="NagA"/>
    <property type="match status" value="1"/>
</dbReference>
<dbReference type="EC" id="3.5.1.25" evidence="10"/>
<keyword evidence="11" id="KW-1185">Reference proteome</keyword>
<dbReference type="InterPro" id="IPR006680">
    <property type="entry name" value="Amidohydro-rel"/>
</dbReference>
<dbReference type="InterPro" id="IPR011059">
    <property type="entry name" value="Metal-dep_hydrolase_composite"/>
</dbReference>
<proteinExistence type="inferred from homology"/>
<dbReference type="Gene3D" id="2.30.40.10">
    <property type="entry name" value="Urease, subunit C, domain 1"/>
    <property type="match status" value="1"/>
</dbReference>
<evidence type="ECO:0000256" key="3">
    <source>
        <dbReference type="ARBA" id="ARBA00022801"/>
    </source>
</evidence>
<evidence type="ECO:0000313" key="10">
    <source>
        <dbReference type="EMBL" id="RRJ21353.1"/>
    </source>
</evidence>
<keyword evidence="3 5" id="KW-0378">Hydrolase</keyword>
<organism evidence="10 11">
    <name type="scientific">Rheinheimera mesophila</name>
    <dbReference type="NCBI Taxonomy" id="1547515"/>
    <lineage>
        <taxon>Bacteria</taxon>
        <taxon>Pseudomonadati</taxon>
        <taxon>Pseudomonadota</taxon>
        <taxon>Gammaproteobacteria</taxon>
        <taxon>Chromatiales</taxon>
        <taxon>Chromatiaceae</taxon>
        <taxon>Rheinheimera</taxon>
    </lineage>
</organism>
<feature type="binding site" evidence="7">
    <location>
        <begin position="306"/>
        <end position="308"/>
    </location>
    <ligand>
        <name>substrate</name>
    </ligand>
</feature>
<evidence type="ECO:0000256" key="6">
    <source>
        <dbReference type="PIRSR" id="PIRSR038994-1"/>
    </source>
</evidence>
<protein>
    <submittedName>
        <fullName evidence="10">N-acetylglucosamine-6-phosphate deacetylase</fullName>
        <ecNumber evidence="10">3.5.1.25</ecNumber>
    </submittedName>
</protein>
<keyword evidence="2 8" id="KW-0479">Metal-binding</keyword>
<sequence length="379" mass="40546">MNSKAFYLHAHKAQIDGRWQQQQYLLIADGMIQQIGSKAEEGLPVLELPDGMLLPGFIDTQVNGGGGILFNQQPTVEALRLMMAAHRVYGTTAMLPTVITDDIHTMQQAADAVAAALARNEPGIIGIHFEGPHLSHAKRGCHPTQYLRTLSAAELALYQRTDLGVRMLTVAPEAVSPEQIRLLCNAGVIVCLGHSNANSDTVLAALDAGAKGFTHLYNGMSGLTSREPGMVGTALADPRAYCGIILDGEHVHPLSARLAYQAKGTARLVLVTDAMSPVGTDQKEFEFFDGKVTRQGLKLTNAEGSLAGSVLDMASAVRFATEQLQLELATAVQMATATPADFIGQSGIRGQITQGAVADLIWMDHHYKIQQSWIAGKTA</sequence>
<accession>A0A3P3QLZ7</accession>
<comment type="similarity">
    <text evidence="1 5">Belongs to the metallo-dependent hydrolases superfamily. NagA family.</text>
</comment>
<dbReference type="EMBL" id="RRCF01000002">
    <property type="protein sequence ID" value="RRJ21353.1"/>
    <property type="molecule type" value="Genomic_DNA"/>
</dbReference>
<feature type="binding site" evidence="7">
    <location>
        <position position="141"/>
    </location>
    <ligand>
        <name>substrate</name>
    </ligand>
</feature>
<comment type="caution">
    <text evidence="10">The sequence shown here is derived from an EMBL/GenBank/DDBJ whole genome shotgun (WGS) entry which is preliminary data.</text>
</comment>
<evidence type="ECO:0000313" key="11">
    <source>
        <dbReference type="Proteomes" id="UP000276260"/>
    </source>
</evidence>
<dbReference type="PANTHER" id="PTHR11113">
    <property type="entry name" value="N-ACETYLGLUCOSAMINE-6-PHOSPHATE DEACETYLASE"/>
    <property type="match status" value="1"/>
</dbReference>
<dbReference type="Gene3D" id="3.20.20.140">
    <property type="entry name" value="Metal-dependent hydrolases"/>
    <property type="match status" value="1"/>
</dbReference>
<dbReference type="GO" id="GO:0006046">
    <property type="term" value="P:N-acetylglucosamine catabolic process"/>
    <property type="evidence" value="ECO:0007669"/>
    <property type="project" value="TreeGrafter"/>
</dbReference>
<gene>
    <name evidence="10" type="primary">nagA</name>
    <name evidence="10" type="ORF">EIK76_10780</name>
</gene>
<feature type="binding site" evidence="7">
    <location>
        <begin position="218"/>
        <end position="219"/>
    </location>
    <ligand>
        <name>substrate</name>
    </ligand>
</feature>
<feature type="binding site" evidence="7">
    <location>
        <position position="226"/>
    </location>
    <ligand>
        <name>substrate</name>
    </ligand>
</feature>
<dbReference type="Proteomes" id="UP000276260">
    <property type="component" value="Unassembled WGS sequence"/>
</dbReference>